<organism evidence="2 3">
    <name type="scientific">Striga asiatica</name>
    <name type="common">Asiatic witchweed</name>
    <name type="synonym">Buchnera asiatica</name>
    <dbReference type="NCBI Taxonomy" id="4170"/>
    <lineage>
        <taxon>Eukaryota</taxon>
        <taxon>Viridiplantae</taxon>
        <taxon>Streptophyta</taxon>
        <taxon>Embryophyta</taxon>
        <taxon>Tracheophyta</taxon>
        <taxon>Spermatophyta</taxon>
        <taxon>Magnoliopsida</taxon>
        <taxon>eudicotyledons</taxon>
        <taxon>Gunneridae</taxon>
        <taxon>Pentapetalae</taxon>
        <taxon>asterids</taxon>
        <taxon>lamiids</taxon>
        <taxon>Lamiales</taxon>
        <taxon>Orobanchaceae</taxon>
        <taxon>Buchnereae</taxon>
        <taxon>Striga</taxon>
    </lineage>
</organism>
<evidence type="ECO:0000313" key="3">
    <source>
        <dbReference type="Proteomes" id="UP000325081"/>
    </source>
</evidence>
<feature type="region of interest" description="Disordered" evidence="1">
    <location>
        <begin position="69"/>
        <end position="98"/>
    </location>
</feature>
<comment type="caution">
    <text evidence="2">The sequence shown here is derived from an EMBL/GenBank/DDBJ whole genome shotgun (WGS) entry which is preliminary data.</text>
</comment>
<accession>A0A5A7Q9I8</accession>
<feature type="compositionally biased region" description="Basic residues" evidence="1">
    <location>
        <begin position="77"/>
        <end position="90"/>
    </location>
</feature>
<sequence>MNGTGSRAKVREMPSCSKGGEISDSDHVDLIRELIVEQAEEWVERGTVEGCIQPITIDNSQLVDIKIQNSATSSKTSQRKKSSFVRKPRGKTSGNILASLAVQGEDDVMPSL</sequence>
<keyword evidence="3" id="KW-1185">Reference proteome</keyword>
<feature type="region of interest" description="Disordered" evidence="1">
    <location>
        <begin position="1"/>
        <end position="23"/>
    </location>
</feature>
<dbReference type="EMBL" id="BKCP01006206">
    <property type="protein sequence ID" value="GER41935.1"/>
    <property type="molecule type" value="Genomic_DNA"/>
</dbReference>
<evidence type="ECO:0000256" key="1">
    <source>
        <dbReference type="SAM" id="MobiDB-lite"/>
    </source>
</evidence>
<dbReference type="AlphaFoldDB" id="A0A5A7Q9I8"/>
<reference evidence="3" key="1">
    <citation type="journal article" date="2019" name="Curr. Biol.">
        <title>Genome Sequence of Striga asiatica Provides Insight into the Evolution of Plant Parasitism.</title>
        <authorList>
            <person name="Yoshida S."/>
            <person name="Kim S."/>
            <person name="Wafula E.K."/>
            <person name="Tanskanen J."/>
            <person name="Kim Y.M."/>
            <person name="Honaas L."/>
            <person name="Yang Z."/>
            <person name="Spallek T."/>
            <person name="Conn C.E."/>
            <person name="Ichihashi Y."/>
            <person name="Cheong K."/>
            <person name="Cui S."/>
            <person name="Der J.P."/>
            <person name="Gundlach H."/>
            <person name="Jiao Y."/>
            <person name="Hori C."/>
            <person name="Ishida J.K."/>
            <person name="Kasahara H."/>
            <person name="Kiba T."/>
            <person name="Kim M.S."/>
            <person name="Koo N."/>
            <person name="Laohavisit A."/>
            <person name="Lee Y.H."/>
            <person name="Lumba S."/>
            <person name="McCourt P."/>
            <person name="Mortimer J.C."/>
            <person name="Mutuku J.M."/>
            <person name="Nomura T."/>
            <person name="Sasaki-Sekimoto Y."/>
            <person name="Seto Y."/>
            <person name="Wang Y."/>
            <person name="Wakatake T."/>
            <person name="Sakakibara H."/>
            <person name="Demura T."/>
            <person name="Yamaguchi S."/>
            <person name="Yoneyama K."/>
            <person name="Manabe R.I."/>
            <person name="Nelson D.C."/>
            <person name="Schulman A.H."/>
            <person name="Timko M.P."/>
            <person name="dePamphilis C.W."/>
            <person name="Choi D."/>
            <person name="Shirasu K."/>
        </authorList>
    </citation>
    <scope>NUCLEOTIDE SEQUENCE [LARGE SCALE GENOMIC DNA]</scope>
    <source>
        <strain evidence="3">cv. UVA1</strain>
    </source>
</reference>
<protein>
    <submittedName>
        <fullName evidence="2">WD repeat and FYVE domain-containing protein 1</fullName>
    </submittedName>
</protein>
<evidence type="ECO:0000313" key="2">
    <source>
        <dbReference type="EMBL" id="GER41935.1"/>
    </source>
</evidence>
<name>A0A5A7Q9I8_STRAF</name>
<proteinExistence type="predicted"/>
<gene>
    <name evidence="2" type="ORF">STAS_18692</name>
</gene>
<dbReference type="Proteomes" id="UP000325081">
    <property type="component" value="Unassembled WGS sequence"/>
</dbReference>